<dbReference type="Pfam" id="PF07963">
    <property type="entry name" value="N_methyl"/>
    <property type="match status" value="1"/>
</dbReference>
<dbReference type="Proteomes" id="UP000179279">
    <property type="component" value="Unassembled WGS sequence"/>
</dbReference>
<dbReference type="NCBIfam" id="TIGR02532">
    <property type="entry name" value="IV_pilin_GFxxxE"/>
    <property type="match status" value="1"/>
</dbReference>
<dbReference type="PROSITE" id="PS00409">
    <property type="entry name" value="PROKAR_NTER_METHYL"/>
    <property type="match status" value="1"/>
</dbReference>
<gene>
    <name evidence="1" type="ORF">A3A57_01765</name>
</gene>
<dbReference type="SUPFAM" id="SSF54523">
    <property type="entry name" value="Pili subunits"/>
    <property type="match status" value="1"/>
</dbReference>
<dbReference type="EMBL" id="MHDA01000030">
    <property type="protein sequence ID" value="OGY31581.1"/>
    <property type="molecule type" value="Genomic_DNA"/>
</dbReference>
<dbReference type="Gene3D" id="3.30.700.10">
    <property type="entry name" value="Glycoprotein, Type 4 Pilin"/>
    <property type="match status" value="1"/>
</dbReference>
<organism evidence="1 2">
    <name type="scientific">Candidatus Woykebacteria bacterium RIFCSPLOWO2_01_FULL_41_12</name>
    <dbReference type="NCBI Taxonomy" id="1802604"/>
    <lineage>
        <taxon>Bacteria</taxon>
        <taxon>Candidatus Woykeibacteriota</taxon>
    </lineage>
</organism>
<evidence type="ECO:0008006" key="3">
    <source>
        <dbReference type="Google" id="ProtNLM"/>
    </source>
</evidence>
<protein>
    <recommendedName>
        <fullName evidence="3">Prepilin-type N-terminal cleavage/methylation domain-containing protein</fullName>
    </recommendedName>
</protein>
<evidence type="ECO:0000313" key="1">
    <source>
        <dbReference type="EMBL" id="OGY31581.1"/>
    </source>
</evidence>
<dbReference type="InterPro" id="IPR012902">
    <property type="entry name" value="N_methyl_site"/>
</dbReference>
<evidence type="ECO:0000313" key="2">
    <source>
        <dbReference type="Proteomes" id="UP000179279"/>
    </source>
</evidence>
<proteinExistence type="predicted"/>
<dbReference type="InterPro" id="IPR045584">
    <property type="entry name" value="Pilin-like"/>
</dbReference>
<accession>A0A1G1WVI0</accession>
<name>A0A1G1WVI0_9BACT</name>
<sequence length="171" mass="18773">MKNKGFTLIELLVVVAILGVLAVTSSQIVVSVLRSQNKSAVENEVKQNGDLLINKFERDVRNAQRINPPAPGNTTTSITLQLVGTAGTIGWRCTATQIQRQVNAGPWQDVVNTDPRTGVRRDGTCSFRTTSLEPHLVTFEFRLRQGDLAPNRSEFKISVPFRTSVGVRGTN</sequence>
<reference evidence="1 2" key="1">
    <citation type="journal article" date="2016" name="Nat. Commun.">
        <title>Thousands of microbial genomes shed light on interconnected biogeochemical processes in an aquifer system.</title>
        <authorList>
            <person name="Anantharaman K."/>
            <person name="Brown C.T."/>
            <person name="Hug L.A."/>
            <person name="Sharon I."/>
            <person name="Castelle C.J."/>
            <person name="Probst A.J."/>
            <person name="Thomas B.C."/>
            <person name="Singh A."/>
            <person name="Wilkins M.J."/>
            <person name="Karaoz U."/>
            <person name="Brodie E.L."/>
            <person name="Williams K.H."/>
            <person name="Hubbard S.S."/>
            <person name="Banfield J.F."/>
        </authorList>
    </citation>
    <scope>NUCLEOTIDE SEQUENCE [LARGE SCALE GENOMIC DNA]</scope>
</reference>
<comment type="caution">
    <text evidence="1">The sequence shown here is derived from an EMBL/GenBank/DDBJ whole genome shotgun (WGS) entry which is preliminary data.</text>
</comment>
<dbReference type="AlphaFoldDB" id="A0A1G1WVI0"/>